<organism evidence="2 3">
    <name type="scientific">Phialemonium thermophilum</name>
    <dbReference type="NCBI Taxonomy" id="223376"/>
    <lineage>
        <taxon>Eukaryota</taxon>
        <taxon>Fungi</taxon>
        <taxon>Dikarya</taxon>
        <taxon>Ascomycota</taxon>
        <taxon>Pezizomycotina</taxon>
        <taxon>Sordariomycetes</taxon>
        <taxon>Sordariomycetidae</taxon>
        <taxon>Cephalothecales</taxon>
        <taxon>Cephalothecaceae</taxon>
        <taxon>Phialemonium</taxon>
    </lineage>
</organism>
<proteinExistence type="predicted"/>
<comment type="caution">
    <text evidence="2">The sequence shown here is derived from an EMBL/GenBank/DDBJ whole genome shotgun (WGS) entry which is preliminary data.</text>
</comment>
<evidence type="ECO:0000256" key="1">
    <source>
        <dbReference type="SAM" id="MobiDB-lite"/>
    </source>
</evidence>
<name>A0ABR3VI30_9PEZI</name>
<dbReference type="EMBL" id="JAZHXJ010002060">
    <property type="protein sequence ID" value="KAL1841545.1"/>
    <property type="molecule type" value="Genomic_DNA"/>
</dbReference>
<feature type="region of interest" description="Disordered" evidence="1">
    <location>
        <begin position="153"/>
        <end position="183"/>
    </location>
</feature>
<evidence type="ECO:0000313" key="2">
    <source>
        <dbReference type="EMBL" id="KAL1841545.1"/>
    </source>
</evidence>
<sequence length="271" mass="30710">MRVDIVDCQVYAGAKRLVGRRISTRDYANIVSRMKAWARLPSTRHAVLHAFRLLYHVLVDPRRRFAAVGHVASTSATDGRHHSSYYTPVPQPTYHDYHHHQQQRPSAMDSLGYRTYYSCRADSDPHRPWIMYYAVLCIWSFVMAYVPASDQHAASTTSQPPYRPPPPMAASPFPKDPRSNNNNNYRIHAILANHMPPDHSGGPPSVAEYLGRVAERPELDDDTAATLRYGLPGLLDEMREILAEAHWELLQEARDRLGECKRILLSGGGET</sequence>
<protein>
    <submittedName>
        <fullName evidence="2">Uncharacterized protein</fullName>
    </submittedName>
</protein>
<dbReference type="Proteomes" id="UP001586593">
    <property type="component" value="Unassembled WGS sequence"/>
</dbReference>
<gene>
    <name evidence="2" type="ORF">VTK73DRAFT_3457</name>
</gene>
<evidence type="ECO:0000313" key="3">
    <source>
        <dbReference type="Proteomes" id="UP001586593"/>
    </source>
</evidence>
<keyword evidence="3" id="KW-1185">Reference proteome</keyword>
<accession>A0ABR3VI30</accession>
<reference evidence="2 3" key="1">
    <citation type="journal article" date="2024" name="Commun. Biol.">
        <title>Comparative genomic analysis of thermophilic fungi reveals convergent evolutionary adaptations and gene losses.</title>
        <authorList>
            <person name="Steindorff A.S."/>
            <person name="Aguilar-Pontes M.V."/>
            <person name="Robinson A.J."/>
            <person name="Andreopoulos B."/>
            <person name="LaButti K."/>
            <person name="Kuo A."/>
            <person name="Mondo S."/>
            <person name="Riley R."/>
            <person name="Otillar R."/>
            <person name="Haridas S."/>
            <person name="Lipzen A."/>
            <person name="Grimwood J."/>
            <person name="Schmutz J."/>
            <person name="Clum A."/>
            <person name="Reid I.D."/>
            <person name="Moisan M.C."/>
            <person name="Butler G."/>
            <person name="Nguyen T.T.M."/>
            <person name="Dewar K."/>
            <person name="Conant G."/>
            <person name="Drula E."/>
            <person name="Henrissat B."/>
            <person name="Hansel C."/>
            <person name="Singer S."/>
            <person name="Hutchinson M.I."/>
            <person name="de Vries R.P."/>
            <person name="Natvig D.O."/>
            <person name="Powell A.J."/>
            <person name="Tsang A."/>
            <person name="Grigoriev I.V."/>
        </authorList>
    </citation>
    <scope>NUCLEOTIDE SEQUENCE [LARGE SCALE GENOMIC DNA]</scope>
    <source>
        <strain evidence="2 3">ATCC 24622</strain>
    </source>
</reference>